<evidence type="ECO:0000256" key="9">
    <source>
        <dbReference type="ARBA" id="ARBA00034704"/>
    </source>
</evidence>
<keyword evidence="5 10" id="KW-0067">ATP-binding</keyword>
<evidence type="ECO:0000313" key="16">
    <source>
        <dbReference type="Proteomes" id="UP000574390"/>
    </source>
</evidence>
<feature type="binding site" evidence="10">
    <location>
        <begin position="116"/>
        <end position="123"/>
    </location>
    <ligand>
        <name>ATP</name>
        <dbReference type="ChEBI" id="CHEBI:30616"/>
    </ligand>
</feature>
<reference evidence="15 16" key="1">
    <citation type="submission" date="2020-04" db="EMBL/GenBank/DDBJ databases">
        <title>Perkinsus olseni comparative genomics.</title>
        <authorList>
            <person name="Bogema D.R."/>
        </authorList>
    </citation>
    <scope>NUCLEOTIDE SEQUENCE [LARGE SCALE GENOMIC DNA]</scope>
    <source>
        <strain evidence="15">ATCC PRA-205</strain>
    </source>
</reference>
<dbReference type="PROSITE" id="PS50067">
    <property type="entry name" value="KINESIN_MOTOR_2"/>
    <property type="match status" value="1"/>
</dbReference>
<dbReference type="PANTHER" id="PTHR47968:SF75">
    <property type="entry name" value="CENTROMERE-ASSOCIATED PROTEIN E"/>
    <property type="match status" value="1"/>
</dbReference>
<keyword evidence="8" id="KW-0206">Cytoskeleton</keyword>
<dbReference type="InterPro" id="IPR027640">
    <property type="entry name" value="Kinesin-like_fam"/>
</dbReference>
<feature type="compositionally biased region" description="Low complexity" evidence="13">
    <location>
        <begin position="564"/>
        <end position="578"/>
    </location>
</feature>
<dbReference type="PROSITE" id="PS00411">
    <property type="entry name" value="KINESIN_MOTOR_1"/>
    <property type="match status" value="1"/>
</dbReference>
<dbReference type="GO" id="GO:0008017">
    <property type="term" value="F:microtubule binding"/>
    <property type="evidence" value="ECO:0007669"/>
    <property type="project" value="InterPro"/>
</dbReference>
<organism evidence="15 16">
    <name type="scientific">Perkinsus olseni</name>
    <name type="common">Perkinsus atlanticus</name>
    <dbReference type="NCBI Taxonomy" id="32597"/>
    <lineage>
        <taxon>Eukaryota</taxon>
        <taxon>Sar</taxon>
        <taxon>Alveolata</taxon>
        <taxon>Perkinsozoa</taxon>
        <taxon>Perkinsea</taxon>
        <taxon>Perkinsida</taxon>
        <taxon>Perkinsidae</taxon>
        <taxon>Perkinsus</taxon>
    </lineage>
</organism>
<dbReference type="GO" id="GO:0005524">
    <property type="term" value="F:ATP binding"/>
    <property type="evidence" value="ECO:0007669"/>
    <property type="project" value="UniProtKB-UniRule"/>
</dbReference>
<evidence type="ECO:0000259" key="14">
    <source>
        <dbReference type="PROSITE" id="PS50067"/>
    </source>
</evidence>
<evidence type="ECO:0000256" key="4">
    <source>
        <dbReference type="ARBA" id="ARBA00022741"/>
    </source>
</evidence>
<sequence length="820" mass="90131">MTMDLSIASIEDDLTDPMNSGTGAAPEEAINVKVCCRFRPLSRQELQVTGGGHNCVQFLSPSCVAVNRSMETEGGTFTFDRVFDPDCSQGEVYEYAAKPIIRGVMQGFNGTVFAYGQTASGKTYTMEGPDLYSERDMGVIPRMVDTLFEEAETAPEDIEYTIRISLVEIYNERIRDLMDLSKDHLKIKEDPRKGVFIAGVTERYINNKELIFEILKEGHANRTAAVTNMNEHSSRSHLILMLTATAKNGSDESVKEGSLRLVDLAGSEKVSKTGATGNRLVEAGSINRSLSALGNVINALTSPGGNAGDKKHIPYRDSRLTRVLQESLGGNSKTCIILTCSPSLANITETVSTLRFGQRAKAIKNVCHVNQRRSVEELTIMLEKSQGLVVKHRETLTRCKRIIKHLKDRCSQAGIEIGSGLETIALEASPTTAGSSMKGSPKAEGVPLGSMAPTPAAPEVKPEDTNVRELRDQIADQELENRGLREELEEQAAKFEELRSEVAAAQEAKACLEYQLQEANDAQNHLAREGDESRRELAVLRERLEVAESLRQQQNQEKEREGEGSSSGSPPSASKNGADSSGDGSTIARCVSGCQRTFSENKAPSLRLLVQELQTTKMLQAQRIDRLEQLLEQAGSNGSDGDTVDGLLSRQTDELERRIAELEGQLSQQILRHKEEEWMMKHKMMQLDKNLGQLTDLHQAKIAQNADLQKELYEKERATKRKDTRINQLQESLSESKSRYDKLLVQCHNMTNAMDILQKRFGGTQGFGRGSAMVPPTPVGNGSTRRIAANMVVPLGRQGGGGPPTINRSAAEPKDEIMAQ</sequence>
<dbReference type="Proteomes" id="UP000574390">
    <property type="component" value="Unassembled WGS sequence"/>
</dbReference>
<evidence type="ECO:0000256" key="11">
    <source>
        <dbReference type="RuleBase" id="RU000394"/>
    </source>
</evidence>
<name>A0A7J6TKQ4_PEROL</name>
<keyword evidence="6 12" id="KW-0175">Coiled coil</keyword>
<evidence type="ECO:0000256" key="7">
    <source>
        <dbReference type="ARBA" id="ARBA00023175"/>
    </source>
</evidence>
<dbReference type="CDD" id="cd01369">
    <property type="entry name" value="KISc_KHC_KIF5"/>
    <property type="match status" value="1"/>
</dbReference>
<evidence type="ECO:0000313" key="15">
    <source>
        <dbReference type="EMBL" id="KAF4744996.1"/>
    </source>
</evidence>
<evidence type="ECO:0000256" key="2">
    <source>
        <dbReference type="ARBA" id="ARBA00022490"/>
    </source>
</evidence>
<dbReference type="PANTHER" id="PTHR47968">
    <property type="entry name" value="CENTROMERE PROTEIN E"/>
    <property type="match status" value="1"/>
</dbReference>
<evidence type="ECO:0000256" key="13">
    <source>
        <dbReference type="SAM" id="MobiDB-lite"/>
    </source>
</evidence>
<evidence type="ECO:0000256" key="5">
    <source>
        <dbReference type="ARBA" id="ARBA00022840"/>
    </source>
</evidence>
<keyword evidence="4 10" id="KW-0547">Nucleotide-binding</keyword>
<dbReference type="EMBL" id="JABANM010007017">
    <property type="protein sequence ID" value="KAF4744996.1"/>
    <property type="molecule type" value="Genomic_DNA"/>
</dbReference>
<dbReference type="AlphaFoldDB" id="A0A7J6TKQ4"/>
<dbReference type="InterPro" id="IPR036961">
    <property type="entry name" value="Kinesin_motor_dom_sf"/>
</dbReference>
<evidence type="ECO:0000256" key="3">
    <source>
        <dbReference type="ARBA" id="ARBA00022701"/>
    </source>
</evidence>
<feature type="region of interest" description="Disordered" evidence="13">
    <location>
        <begin position="550"/>
        <end position="584"/>
    </location>
</feature>
<feature type="region of interest" description="Disordered" evidence="13">
    <location>
        <begin position="795"/>
        <end position="820"/>
    </location>
</feature>
<dbReference type="PRINTS" id="PR00380">
    <property type="entry name" value="KINESINHEAVY"/>
</dbReference>
<dbReference type="Gene3D" id="3.40.850.10">
    <property type="entry name" value="Kinesin motor domain"/>
    <property type="match status" value="1"/>
</dbReference>
<keyword evidence="7 10" id="KW-0505">Motor protein</keyword>
<dbReference type="GO" id="GO:0005874">
    <property type="term" value="C:microtubule"/>
    <property type="evidence" value="ECO:0007669"/>
    <property type="project" value="UniProtKB-KW"/>
</dbReference>
<dbReference type="InterPro" id="IPR019821">
    <property type="entry name" value="Kinesin_motor_CS"/>
</dbReference>
<dbReference type="InterPro" id="IPR001752">
    <property type="entry name" value="Kinesin_motor_dom"/>
</dbReference>
<feature type="compositionally biased region" description="Basic and acidic residues" evidence="13">
    <location>
        <begin position="811"/>
        <end position="820"/>
    </location>
</feature>
<dbReference type="GO" id="GO:0007018">
    <property type="term" value="P:microtubule-based movement"/>
    <property type="evidence" value="ECO:0007669"/>
    <property type="project" value="InterPro"/>
</dbReference>
<dbReference type="GO" id="GO:0007010">
    <property type="term" value="P:cytoskeleton organization"/>
    <property type="evidence" value="ECO:0007669"/>
    <property type="project" value="UniProtKB-ARBA"/>
</dbReference>
<evidence type="ECO:0000256" key="12">
    <source>
        <dbReference type="SAM" id="Coils"/>
    </source>
</evidence>
<feature type="coiled-coil region" evidence="12">
    <location>
        <begin position="610"/>
        <end position="672"/>
    </location>
</feature>
<evidence type="ECO:0000256" key="10">
    <source>
        <dbReference type="PROSITE-ProRule" id="PRU00283"/>
    </source>
</evidence>
<dbReference type="Pfam" id="PF00225">
    <property type="entry name" value="Kinesin"/>
    <property type="match status" value="1"/>
</dbReference>
<keyword evidence="2" id="KW-0963">Cytoplasm</keyword>
<comment type="caution">
    <text evidence="15">The sequence shown here is derived from an EMBL/GenBank/DDBJ whole genome shotgun (WGS) entry which is preliminary data.</text>
</comment>
<feature type="region of interest" description="Disordered" evidence="13">
    <location>
        <begin position="430"/>
        <end position="466"/>
    </location>
</feature>
<comment type="similarity">
    <text evidence="9">Belongs to the TRAFAC class myosin-kinesin ATPase superfamily. Kinesin family. KIN-5/BimC subfamily.</text>
</comment>
<accession>A0A7J6TKQ4</accession>
<dbReference type="FunFam" id="3.40.850.10:FF:000019">
    <property type="entry name" value="Kinesin-like protein KIN-5D"/>
    <property type="match status" value="1"/>
</dbReference>
<protein>
    <recommendedName>
        <fullName evidence="11">Kinesin-like protein</fullName>
    </recommendedName>
</protein>
<dbReference type="GO" id="GO:0003777">
    <property type="term" value="F:microtubule motor activity"/>
    <property type="evidence" value="ECO:0007669"/>
    <property type="project" value="InterPro"/>
</dbReference>
<evidence type="ECO:0000256" key="6">
    <source>
        <dbReference type="ARBA" id="ARBA00023054"/>
    </source>
</evidence>
<comment type="subcellular location">
    <subcellularLocation>
        <location evidence="1">Cytoplasm</location>
        <location evidence="1">Cytoskeleton</location>
    </subcellularLocation>
</comment>
<proteinExistence type="inferred from homology"/>
<keyword evidence="3 11" id="KW-0493">Microtubule</keyword>
<dbReference type="SUPFAM" id="SSF52540">
    <property type="entry name" value="P-loop containing nucleoside triphosphate hydrolases"/>
    <property type="match status" value="1"/>
</dbReference>
<evidence type="ECO:0000256" key="8">
    <source>
        <dbReference type="ARBA" id="ARBA00023212"/>
    </source>
</evidence>
<feature type="domain" description="Kinesin motor" evidence="14">
    <location>
        <begin position="31"/>
        <end position="363"/>
    </location>
</feature>
<dbReference type="SMART" id="SM00129">
    <property type="entry name" value="KISc"/>
    <property type="match status" value="1"/>
</dbReference>
<gene>
    <name evidence="15" type="ORF">FOZ62_013295</name>
</gene>
<dbReference type="InterPro" id="IPR027417">
    <property type="entry name" value="P-loop_NTPase"/>
</dbReference>
<evidence type="ECO:0000256" key="1">
    <source>
        <dbReference type="ARBA" id="ARBA00004245"/>
    </source>
</evidence>